<dbReference type="InterPro" id="IPR023772">
    <property type="entry name" value="DNA-bd_HTH_TetR-type_CS"/>
</dbReference>
<accession>A0A0S4LET3</accession>
<dbReference type="PRINTS" id="PR00455">
    <property type="entry name" value="HTHTETR"/>
</dbReference>
<feature type="domain" description="HTH tetR-type" evidence="5">
    <location>
        <begin position="18"/>
        <end position="78"/>
    </location>
</feature>
<evidence type="ECO:0000313" key="6">
    <source>
        <dbReference type="EMBL" id="CUS34436.1"/>
    </source>
</evidence>
<dbReference type="Pfam" id="PF00440">
    <property type="entry name" value="TetR_N"/>
    <property type="match status" value="1"/>
</dbReference>
<organism evidence="6 7">
    <name type="scientific">Candidatus Nitrospira nitrosa</name>
    <dbReference type="NCBI Taxonomy" id="1742972"/>
    <lineage>
        <taxon>Bacteria</taxon>
        <taxon>Pseudomonadati</taxon>
        <taxon>Nitrospirota</taxon>
        <taxon>Nitrospiria</taxon>
        <taxon>Nitrospirales</taxon>
        <taxon>Nitrospiraceae</taxon>
        <taxon>Nitrospira</taxon>
    </lineage>
</organism>
<gene>
    <name evidence="6" type="ORF">COMA1_11707</name>
</gene>
<dbReference type="SUPFAM" id="SSF46689">
    <property type="entry name" value="Homeodomain-like"/>
    <property type="match status" value="1"/>
</dbReference>
<dbReference type="InterPro" id="IPR036271">
    <property type="entry name" value="Tet_transcr_reg_TetR-rel_C_sf"/>
</dbReference>
<dbReference type="RefSeq" id="WP_090746396.1">
    <property type="nucleotide sequence ID" value="NZ_CZQA01000001.1"/>
</dbReference>
<dbReference type="InterPro" id="IPR001647">
    <property type="entry name" value="HTH_TetR"/>
</dbReference>
<dbReference type="SUPFAM" id="SSF48498">
    <property type="entry name" value="Tetracyclin repressor-like, C-terminal domain"/>
    <property type="match status" value="1"/>
</dbReference>
<dbReference type="STRING" id="1742972.COMA1_11707"/>
<keyword evidence="2 4" id="KW-0238">DNA-binding</keyword>
<dbReference type="PROSITE" id="PS01081">
    <property type="entry name" value="HTH_TETR_1"/>
    <property type="match status" value="1"/>
</dbReference>
<dbReference type="Proteomes" id="UP000199032">
    <property type="component" value="Unassembled WGS sequence"/>
</dbReference>
<keyword evidence="1" id="KW-0805">Transcription regulation</keyword>
<name>A0A0S4LET3_9BACT</name>
<evidence type="ECO:0000259" key="5">
    <source>
        <dbReference type="PROSITE" id="PS50977"/>
    </source>
</evidence>
<sequence length="207" mass="23135">MNNVVKPARRQPARTPGHQRQASLISAAASLFATNGFSGTTTKQIALAAGVSEALLFKHFPTKHALYSAILSEKTDYTGLQESVEEAAAKRDDRRLFMLLAGYRIRKGADPILFRLLLFSALEGHAMSDMFFQQQYRVFHDLLAGYIRQRINEGAYRPVDPVLAARAFFGIMVHHGLLHDILGLPMHLTHEATVEEYVSLFLNGLIR</sequence>
<dbReference type="PROSITE" id="PS50977">
    <property type="entry name" value="HTH_TETR_2"/>
    <property type="match status" value="1"/>
</dbReference>
<evidence type="ECO:0000313" key="7">
    <source>
        <dbReference type="Proteomes" id="UP000199032"/>
    </source>
</evidence>
<evidence type="ECO:0000256" key="4">
    <source>
        <dbReference type="PROSITE-ProRule" id="PRU00335"/>
    </source>
</evidence>
<keyword evidence="3" id="KW-0804">Transcription</keyword>
<dbReference type="InterPro" id="IPR050109">
    <property type="entry name" value="HTH-type_TetR-like_transc_reg"/>
</dbReference>
<evidence type="ECO:0000256" key="2">
    <source>
        <dbReference type="ARBA" id="ARBA00023125"/>
    </source>
</evidence>
<dbReference type="AlphaFoldDB" id="A0A0S4LET3"/>
<proteinExistence type="predicted"/>
<dbReference type="GO" id="GO:0000976">
    <property type="term" value="F:transcription cis-regulatory region binding"/>
    <property type="evidence" value="ECO:0007669"/>
    <property type="project" value="TreeGrafter"/>
</dbReference>
<dbReference type="EMBL" id="CZQA01000001">
    <property type="protein sequence ID" value="CUS34436.1"/>
    <property type="molecule type" value="Genomic_DNA"/>
</dbReference>
<dbReference type="PANTHER" id="PTHR30055:SF234">
    <property type="entry name" value="HTH-TYPE TRANSCRIPTIONAL REGULATOR BETI"/>
    <property type="match status" value="1"/>
</dbReference>
<dbReference type="OrthoDB" id="9812484at2"/>
<feature type="DNA-binding region" description="H-T-H motif" evidence="4">
    <location>
        <begin position="41"/>
        <end position="60"/>
    </location>
</feature>
<keyword evidence="7" id="KW-1185">Reference proteome</keyword>
<evidence type="ECO:0000256" key="3">
    <source>
        <dbReference type="ARBA" id="ARBA00023163"/>
    </source>
</evidence>
<dbReference type="PANTHER" id="PTHR30055">
    <property type="entry name" value="HTH-TYPE TRANSCRIPTIONAL REGULATOR RUTR"/>
    <property type="match status" value="1"/>
</dbReference>
<reference evidence="6 7" key="1">
    <citation type="submission" date="2015-10" db="EMBL/GenBank/DDBJ databases">
        <authorList>
            <person name="Gilbert D.G."/>
        </authorList>
    </citation>
    <scope>NUCLEOTIDE SEQUENCE [LARGE SCALE GENOMIC DNA]</scope>
    <source>
        <strain evidence="6">COMA1</strain>
    </source>
</reference>
<dbReference type="Gene3D" id="1.10.10.60">
    <property type="entry name" value="Homeodomain-like"/>
    <property type="match status" value="1"/>
</dbReference>
<evidence type="ECO:0000256" key="1">
    <source>
        <dbReference type="ARBA" id="ARBA00023015"/>
    </source>
</evidence>
<dbReference type="InterPro" id="IPR009057">
    <property type="entry name" value="Homeodomain-like_sf"/>
</dbReference>
<dbReference type="Gene3D" id="1.10.357.10">
    <property type="entry name" value="Tetracycline Repressor, domain 2"/>
    <property type="match status" value="1"/>
</dbReference>
<protein>
    <submittedName>
        <fullName evidence="6">Putative Transcriptional regulator acrR</fullName>
    </submittedName>
</protein>
<dbReference type="GO" id="GO:0003700">
    <property type="term" value="F:DNA-binding transcription factor activity"/>
    <property type="evidence" value="ECO:0007669"/>
    <property type="project" value="TreeGrafter"/>
</dbReference>